<keyword evidence="2" id="KW-1185">Reference proteome</keyword>
<dbReference type="InterPro" id="IPR041492">
    <property type="entry name" value="HAD_2"/>
</dbReference>
<evidence type="ECO:0000313" key="2">
    <source>
        <dbReference type="Proteomes" id="UP000218387"/>
    </source>
</evidence>
<dbReference type="Proteomes" id="UP000218387">
    <property type="component" value="Chromosome"/>
</dbReference>
<dbReference type="PANTHER" id="PTHR18901">
    <property type="entry name" value="2-DEOXYGLUCOSE-6-PHOSPHATE PHOSPHATASE 2"/>
    <property type="match status" value="1"/>
</dbReference>
<reference evidence="1 2" key="1">
    <citation type="submission" date="2018-05" db="EMBL/GenBank/DDBJ databases">
        <title>Genome comparison of Eubacterium sp.</title>
        <authorList>
            <person name="Feng Y."/>
            <person name="Sanchez-Andrea I."/>
            <person name="Stams A.J.M."/>
            <person name="De Vos W.M."/>
        </authorList>
    </citation>
    <scope>NUCLEOTIDE SEQUENCE [LARGE SCALE GENOMIC DNA]</scope>
    <source>
        <strain evidence="1 2">YI</strain>
    </source>
</reference>
<sequence length="232" mass="26078">MINKKPELVIFDMDGLMFDTERLSHEAWTRTGEENGFRYTMDITRKKLGLGKKGVRALFSQYFGAGAPIEQWHRRSHEIKRELVNEQGAGIIKPGLVSLLKYLAGQGIKTAIASSSDREMIDHYLKITELPHHFDHITSGEEVEKSKPDPEIFLKTCAALGIAPGVALVLEDAYSGFAAARSGGIPVFFVEDLREPDAHIYEGADGVFKNLNEVQHFLENRRAPEYNKIKHL</sequence>
<dbReference type="PRINTS" id="PR00413">
    <property type="entry name" value="HADHALOGNASE"/>
</dbReference>
<dbReference type="SFLD" id="SFLDS00003">
    <property type="entry name" value="Haloacid_Dehalogenase"/>
    <property type="match status" value="1"/>
</dbReference>
<protein>
    <submittedName>
        <fullName evidence="1">HAD family phosphatase</fullName>
    </submittedName>
</protein>
<dbReference type="Pfam" id="PF13419">
    <property type="entry name" value="HAD_2"/>
    <property type="match status" value="1"/>
</dbReference>
<dbReference type="KEGG" id="emt:CPZ25_017180"/>
<evidence type="ECO:0000313" key="1">
    <source>
        <dbReference type="EMBL" id="QCT72987.1"/>
    </source>
</evidence>
<proteinExistence type="predicted"/>
<name>A0A4P9CBN6_EUBML</name>
<organism evidence="1 2">
    <name type="scientific">Eubacterium maltosivorans</name>
    <dbReference type="NCBI Taxonomy" id="2041044"/>
    <lineage>
        <taxon>Bacteria</taxon>
        <taxon>Bacillati</taxon>
        <taxon>Bacillota</taxon>
        <taxon>Clostridia</taxon>
        <taxon>Eubacteriales</taxon>
        <taxon>Eubacteriaceae</taxon>
        <taxon>Eubacterium</taxon>
    </lineage>
</organism>
<dbReference type="Gene3D" id="3.40.50.1000">
    <property type="entry name" value="HAD superfamily/HAD-like"/>
    <property type="match status" value="1"/>
</dbReference>
<gene>
    <name evidence="1" type="ORF">CPZ25_017180</name>
</gene>
<dbReference type="AlphaFoldDB" id="A0A4P9CBN6"/>
<dbReference type="PANTHER" id="PTHR18901:SF38">
    <property type="entry name" value="PSEUDOURIDINE-5'-PHOSPHATASE"/>
    <property type="match status" value="1"/>
</dbReference>
<dbReference type="NCBIfam" id="TIGR01509">
    <property type="entry name" value="HAD-SF-IA-v3"/>
    <property type="match status" value="1"/>
</dbReference>
<dbReference type="InterPro" id="IPR023198">
    <property type="entry name" value="PGP-like_dom2"/>
</dbReference>
<dbReference type="RefSeq" id="WP_096920092.1">
    <property type="nucleotide sequence ID" value="NZ_CP029487.1"/>
</dbReference>
<dbReference type="CDD" id="cd07505">
    <property type="entry name" value="HAD_BPGM-like"/>
    <property type="match status" value="1"/>
</dbReference>
<accession>A0A4P9CBN6</accession>
<dbReference type="InterPro" id="IPR036412">
    <property type="entry name" value="HAD-like_sf"/>
</dbReference>
<dbReference type="EMBL" id="CP029487">
    <property type="protein sequence ID" value="QCT72987.1"/>
    <property type="molecule type" value="Genomic_DNA"/>
</dbReference>
<dbReference type="InterPro" id="IPR023214">
    <property type="entry name" value="HAD_sf"/>
</dbReference>
<dbReference type="SUPFAM" id="SSF56784">
    <property type="entry name" value="HAD-like"/>
    <property type="match status" value="1"/>
</dbReference>
<dbReference type="SFLD" id="SFLDG01129">
    <property type="entry name" value="C1.5:_HAD__Beta-PGM__Phosphata"/>
    <property type="match status" value="1"/>
</dbReference>
<dbReference type="InterPro" id="IPR006439">
    <property type="entry name" value="HAD-SF_hydro_IA"/>
</dbReference>
<dbReference type="Gene3D" id="1.10.150.240">
    <property type="entry name" value="Putative phosphatase, domain 2"/>
    <property type="match status" value="1"/>
</dbReference>
<dbReference type="NCBIfam" id="TIGR01549">
    <property type="entry name" value="HAD-SF-IA-v1"/>
    <property type="match status" value="1"/>
</dbReference>
<dbReference type="SFLD" id="SFLDG01135">
    <property type="entry name" value="C1.5.6:_HAD__Beta-PGM__Phospha"/>
    <property type="match status" value="1"/>
</dbReference>